<evidence type="ECO:0000256" key="4">
    <source>
        <dbReference type="ARBA" id="ARBA00022764"/>
    </source>
</evidence>
<evidence type="ECO:0000256" key="7">
    <source>
        <dbReference type="NCBIfam" id="TIGR02375"/>
    </source>
</evidence>
<dbReference type="NCBIfam" id="TIGR02375">
    <property type="entry name" value="pseudoazurin"/>
    <property type="match status" value="1"/>
</dbReference>
<dbReference type="RefSeq" id="WP_116494528.1">
    <property type="nucleotide sequence ID" value="NZ_QDFR01000009.1"/>
</dbReference>
<dbReference type="InterPro" id="IPR008972">
    <property type="entry name" value="Cupredoxin"/>
</dbReference>
<dbReference type="InterPro" id="IPR002386">
    <property type="entry name" value="Amicyanin/Pseudoazurin"/>
</dbReference>
<protein>
    <recommendedName>
        <fullName evidence="7">Pseudoazurin</fullName>
    </recommendedName>
</protein>
<dbReference type="GO" id="GO:0005507">
    <property type="term" value="F:copper ion binding"/>
    <property type="evidence" value="ECO:0007669"/>
    <property type="project" value="UniProtKB-UniRule"/>
</dbReference>
<dbReference type="PRINTS" id="PR00156">
    <property type="entry name" value="COPPERBLUE"/>
</dbReference>
<feature type="binding site" evidence="8">
    <location>
        <position position="105"/>
    </location>
    <ligand>
        <name>Cu cation</name>
        <dbReference type="ChEBI" id="CHEBI:23378"/>
    </ligand>
</feature>
<evidence type="ECO:0000313" key="11">
    <source>
        <dbReference type="EMBL" id="PVE50905.1"/>
    </source>
</evidence>
<comment type="cofactor">
    <cofactor evidence="8">
        <name>Cu cation</name>
        <dbReference type="ChEBI" id="CHEBI:23378"/>
    </cofactor>
    <text evidence="8">Binds 1 copper ion per subunit.</text>
</comment>
<evidence type="ECO:0000256" key="5">
    <source>
        <dbReference type="ARBA" id="ARBA00022982"/>
    </source>
</evidence>
<dbReference type="InterPro" id="IPR001235">
    <property type="entry name" value="Copper_blue_Plastocyanin"/>
</dbReference>
<feature type="binding site" evidence="8">
    <location>
        <position position="64"/>
    </location>
    <ligand>
        <name>Cu cation</name>
        <dbReference type="ChEBI" id="CHEBI:23378"/>
    </ligand>
</feature>
<feature type="signal peptide" evidence="9">
    <location>
        <begin position="1"/>
        <end position="24"/>
    </location>
</feature>
<dbReference type="GO" id="GO:0009055">
    <property type="term" value="F:electron transfer activity"/>
    <property type="evidence" value="ECO:0007669"/>
    <property type="project" value="InterPro"/>
</dbReference>
<dbReference type="AlphaFoldDB" id="A0AA92C049"/>
<evidence type="ECO:0000256" key="1">
    <source>
        <dbReference type="ARBA" id="ARBA00004418"/>
    </source>
</evidence>
<keyword evidence="5" id="KW-0249">Electron transport</keyword>
<reference evidence="11 12" key="1">
    <citation type="submission" date="2018-04" db="EMBL/GenBank/DDBJ databases">
        <authorList>
            <person name="Hagen T."/>
        </authorList>
    </citation>
    <scope>NUCLEOTIDE SEQUENCE [LARGE SCALE GENOMIC DNA]</scope>
    <source>
        <strain evidence="11 12">TPD7009</strain>
    </source>
</reference>
<feature type="binding site" evidence="8">
    <location>
        <position position="102"/>
    </location>
    <ligand>
        <name>Cu cation</name>
        <dbReference type="ChEBI" id="CHEBI:23378"/>
    </ligand>
</feature>
<evidence type="ECO:0000259" key="10">
    <source>
        <dbReference type="Pfam" id="PF00127"/>
    </source>
</evidence>
<evidence type="ECO:0000256" key="2">
    <source>
        <dbReference type="ARBA" id="ARBA00022448"/>
    </source>
</evidence>
<feature type="chain" id="PRO_5041740634" description="Pseudoazurin" evidence="9">
    <location>
        <begin position="25"/>
        <end position="152"/>
    </location>
</feature>
<feature type="binding site" evidence="8">
    <location>
        <position position="110"/>
    </location>
    <ligand>
        <name>Cu cation</name>
        <dbReference type="ChEBI" id="CHEBI:23378"/>
    </ligand>
</feature>
<comment type="caution">
    <text evidence="11">The sequence shown here is derived from an EMBL/GenBank/DDBJ whole genome shotgun (WGS) entry which is preliminary data.</text>
</comment>
<dbReference type="EMBL" id="QDFR01000009">
    <property type="protein sequence ID" value="PVE50905.1"/>
    <property type="molecule type" value="Genomic_DNA"/>
</dbReference>
<comment type="subcellular location">
    <subcellularLocation>
        <location evidence="1">Periplasm</location>
    </subcellularLocation>
</comment>
<dbReference type="SUPFAM" id="SSF49503">
    <property type="entry name" value="Cupredoxins"/>
    <property type="match status" value="1"/>
</dbReference>
<proteinExistence type="predicted"/>
<dbReference type="CDD" id="cd04218">
    <property type="entry name" value="Pseudoazurin"/>
    <property type="match status" value="1"/>
</dbReference>
<keyword evidence="4" id="KW-0574">Periplasm</keyword>
<dbReference type="Proteomes" id="UP000244335">
    <property type="component" value="Unassembled WGS sequence"/>
</dbReference>
<dbReference type="PRINTS" id="PR00155">
    <property type="entry name" value="AMICYANIN"/>
</dbReference>
<dbReference type="Gene3D" id="2.60.40.420">
    <property type="entry name" value="Cupredoxins - blue copper proteins"/>
    <property type="match status" value="1"/>
</dbReference>
<evidence type="ECO:0000313" key="12">
    <source>
        <dbReference type="Proteomes" id="UP000244335"/>
    </source>
</evidence>
<keyword evidence="6 8" id="KW-0186">Copper</keyword>
<dbReference type="InterPro" id="IPR012745">
    <property type="entry name" value="Pseudoazurin"/>
</dbReference>
<name>A0AA92C049_RHIRH</name>
<keyword evidence="3 8" id="KW-0479">Metal-binding</keyword>
<evidence type="ECO:0000256" key="6">
    <source>
        <dbReference type="ARBA" id="ARBA00023008"/>
    </source>
</evidence>
<gene>
    <name evidence="11" type="ORF">DC430_20340</name>
</gene>
<dbReference type="InterPro" id="IPR000923">
    <property type="entry name" value="BlueCu_1"/>
</dbReference>
<evidence type="ECO:0000256" key="8">
    <source>
        <dbReference type="PIRSR" id="PIRSR602386-1"/>
    </source>
</evidence>
<accession>A0AA92C049</accession>
<feature type="domain" description="Blue (type 1) copper" evidence="10">
    <location>
        <begin position="30"/>
        <end position="116"/>
    </location>
</feature>
<evidence type="ECO:0000256" key="9">
    <source>
        <dbReference type="SAM" id="SignalP"/>
    </source>
</evidence>
<organism evidence="11 12">
    <name type="scientific">Rhizobium rhizogenes</name>
    <name type="common">Agrobacterium rhizogenes</name>
    <dbReference type="NCBI Taxonomy" id="359"/>
    <lineage>
        <taxon>Bacteria</taxon>
        <taxon>Pseudomonadati</taxon>
        <taxon>Pseudomonadota</taxon>
        <taxon>Alphaproteobacteria</taxon>
        <taxon>Hyphomicrobiales</taxon>
        <taxon>Rhizobiaceae</taxon>
        <taxon>Rhizobium/Agrobacterium group</taxon>
        <taxon>Rhizobium</taxon>
    </lineage>
</organism>
<sequence length="152" mass="16437">MMKLLLSIATAAVALSLSAGLAFAENFEVRMLNQGKKGSMVFEPDYLQLQPGDTVKFIATHKSHNAATIDGMVPEGAKGFKGKINEEIEVTFDQQGLYGIKCSPHFGMGMVMLIKVGEGSLPEYYRSVALPARAKPRLDALFTEAEADQGKP</sequence>
<dbReference type="GO" id="GO:0042597">
    <property type="term" value="C:periplasmic space"/>
    <property type="evidence" value="ECO:0007669"/>
    <property type="project" value="UniProtKB-SubCell"/>
</dbReference>
<keyword evidence="9" id="KW-0732">Signal</keyword>
<dbReference type="Pfam" id="PF00127">
    <property type="entry name" value="Copper-bind"/>
    <property type="match status" value="1"/>
</dbReference>
<keyword evidence="2" id="KW-0813">Transport</keyword>
<evidence type="ECO:0000256" key="3">
    <source>
        <dbReference type="ARBA" id="ARBA00022723"/>
    </source>
</evidence>